<dbReference type="InterPro" id="IPR035093">
    <property type="entry name" value="RelE/ParE_toxin_dom_sf"/>
</dbReference>
<comment type="caution">
    <text evidence="2">The sequence shown here is derived from an EMBL/GenBank/DDBJ whole genome shotgun (WGS) entry which is preliminary data.</text>
</comment>
<accession>A0A6N8TDZ1</accession>
<protein>
    <recommendedName>
        <fullName evidence="4">Type II toxin-antitoxin system RelE/ParE family toxin</fullName>
    </recommendedName>
</protein>
<organism evidence="2 3">
    <name type="scientific">Shinella zoogloeoides</name>
    <name type="common">Crabtreella saccharophila</name>
    <dbReference type="NCBI Taxonomy" id="352475"/>
    <lineage>
        <taxon>Bacteria</taxon>
        <taxon>Pseudomonadati</taxon>
        <taxon>Pseudomonadota</taxon>
        <taxon>Alphaproteobacteria</taxon>
        <taxon>Hyphomicrobiales</taxon>
        <taxon>Rhizobiaceae</taxon>
        <taxon>Shinella</taxon>
    </lineage>
</organism>
<name>A0A6N8TDZ1_SHIZO</name>
<dbReference type="AlphaFoldDB" id="A0A6N8TDZ1"/>
<evidence type="ECO:0000256" key="1">
    <source>
        <dbReference type="ARBA" id="ARBA00022649"/>
    </source>
</evidence>
<evidence type="ECO:0000313" key="3">
    <source>
        <dbReference type="Proteomes" id="UP000440304"/>
    </source>
</evidence>
<dbReference type="Pfam" id="PF05016">
    <property type="entry name" value="ParE_toxin"/>
    <property type="match status" value="1"/>
</dbReference>
<dbReference type="Proteomes" id="UP000440304">
    <property type="component" value="Unassembled WGS sequence"/>
</dbReference>
<sequence length="103" mass="11835">MKTVVLPAARADMLKQAGYFIEIGQDHLADRFIEAARLAIDHVSHTPHAGSPRPMRSRRLAGLRTWPIDGFDEMKLYYLVTDTELLIVRVLHGRRDIERIIED</sequence>
<gene>
    <name evidence="2" type="ORF">GR156_14300</name>
</gene>
<dbReference type="Gene3D" id="3.30.2310.20">
    <property type="entry name" value="RelE-like"/>
    <property type="match status" value="1"/>
</dbReference>
<dbReference type="InterPro" id="IPR007712">
    <property type="entry name" value="RelE/ParE_toxin"/>
</dbReference>
<keyword evidence="1" id="KW-1277">Toxin-antitoxin system</keyword>
<evidence type="ECO:0008006" key="4">
    <source>
        <dbReference type="Google" id="ProtNLM"/>
    </source>
</evidence>
<dbReference type="EMBL" id="WUML01000012">
    <property type="protein sequence ID" value="MXO01487.1"/>
    <property type="molecule type" value="Genomic_DNA"/>
</dbReference>
<evidence type="ECO:0000313" key="2">
    <source>
        <dbReference type="EMBL" id="MXO01487.1"/>
    </source>
</evidence>
<reference evidence="2 3" key="1">
    <citation type="submission" date="2019-12" db="EMBL/GenBank/DDBJ databases">
        <title>Shinella granuli gen. nov., sp. nov., and proposal of the reclassification of Zoogloea ramigera ATCC 19623 as Shinella zoogloeoides sp. nov.</title>
        <authorList>
            <person name="Gao J."/>
        </authorList>
    </citation>
    <scope>NUCLEOTIDE SEQUENCE [LARGE SCALE GENOMIC DNA]</scope>
    <source>
        <strain evidence="2 3">DSM 287</strain>
    </source>
</reference>
<dbReference type="RefSeq" id="WP_160786863.1">
    <property type="nucleotide sequence ID" value="NZ_CP086610.1"/>
</dbReference>
<dbReference type="OrthoDB" id="8369899at2"/>
<proteinExistence type="predicted"/>